<evidence type="ECO:0000313" key="1">
    <source>
        <dbReference type="EMBL" id="KZT06739.1"/>
    </source>
</evidence>
<keyword evidence="2" id="KW-1185">Reference proteome</keyword>
<reference evidence="1 2" key="1">
    <citation type="journal article" date="2016" name="Mol. Biol. Evol.">
        <title>Comparative Genomics of Early-Diverging Mushroom-Forming Fungi Provides Insights into the Origins of Lignocellulose Decay Capabilities.</title>
        <authorList>
            <person name="Nagy L.G."/>
            <person name="Riley R."/>
            <person name="Tritt A."/>
            <person name="Adam C."/>
            <person name="Daum C."/>
            <person name="Floudas D."/>
            <person name="Sun H."/>
            <person name="Yadav J.S."/>
            <person name="Pangilinan J."/>
            <person name="Larsson K.H."/>
            <person name="Matsuura K."/>
            <person name="Barry K."/>
            <person name="Labutti K."/>
            <person name="Kuo R."/>
            <person name="Ohm R.A."/>
            <person name="Bhattacharya S.S."/>
            <person name="Shirouzu T."/>
            <person name="Yoshinaga Y."/>
            <person name="Martin F.M."/>
            <person name="Grigoriev I.V."/>
            <person name="Hibbett D.S."/>
        </authorList>
    </citation>
    <scope>NUCLEOTIDE SEQUENCE [LARGE SCALE GENOMIC DNA]</scope>
    <source>
        <strain evidence="1 2">93-53</strain>
    </source>
</reference>
<dbReference type="InParanoid" id="A0A165ECN5"/>
<sequence>MSHTTQARLDSMVVTCTTWLCRYLLLLEVLAFEHTHIPSGLHPAVVEWYHWHTAVQSLLHWAASAHSDLVESSLHVHSIDSYPWVHELRMLVDSLPTPGGAPTSRTHPAVTLEDDSDCTLCPEDFGGQF</sequence>
<dbReference type="EMBL" id="KV427623">
    <property type="protein sequence ID" value="KZT06739.1"/>
    <property type="molecule type" value="Genomic_DNA"/>
</dbReference>
<dbReference type="RefSeq" id="XP_040764479.1">
    <property type="nucleotide sequence ID" value="XM_040912570.1"/>
</dbReference>
<dbReference type="Proteomes" id="UP000076871">
    <property type="component" value="Unassembled WGS sequence"/>
</dbReference>
<dbReference type="AlphaFoldDB" id="A0A165ECN5"/>
<protein>
    <submittedName>
        <fullName evidence="1">Uncharacterized protein</fullName>
    </submittedName>
</protein>
<accession>A0A165ECN5</accession>
<gene>
    <name evidence="1" type="ORF">LAESUDRAFT_759235</name>
</gene>
<proteinExistence type="predicted"/>
<dbReference type="GeneID" id="63829598"/>
<evidence type="ECO:0000313" key="2">
    <source>
        <dbReference type="Proteomes" id="UP000076871"/>
    </source>
</evidence>
<organism evidence="1 2">
    <name type="scientific">Laetiporus sulphureus 93-53</name>
    <dbReference type="NCBI Taxonomy" id="1314785"/>
    <lineage>
        <taxon>Eukaryota</taxon>
        <taxon>Fungi</taxon>
        <taxon>Dikarya</taxon>
        <taxon>Basidiomycota</taxon>
        <taxon>Agaricomycotina</taxon>
        <taxon>Agaricomycetes</taxon>
        <taxon>Polyporales</taxon>
        <taxon>Laetiporus</taxon>
    </lineage>
</organism>
<name>A0A165ECN5_9APHY</name>